<keyword evidence="2" id="KW-1185">Reference proteome</keyword>
<evidence type="ECO:0000313" key="2">
    <source>
        <dbReference type="Proteomes" id="UP001311232"/>
    </source>
</evidence>
<comment type="caution">
    <text evidence="1">The sequence shown here is derived from an EMBL/GenBank/DDBJ whole genome shotgun (WGS) entry which is preliminary data.</text>
</comment>
<proteinExistence type="predicted"/>
<accession>A0AAV9SIA2</accession>
<protein>
    <submittedName>
        <fullName evidence="1">Uncharacterized protein</fullName>
    </submittedName>
</protein>
<dbReference type="EMBL" id="JAHHUM010000316">
    <property type="protein sequence ID" value="KAK5621111.1"/>
    <property type="molecule type" value="Genomic_DNA"/>
</dbReference>
<evidence type="ECO:0000313" key="1">
    <source>
        <dbReference type="EMBL" id="KAK5621111.1"/>
    </source>
</evidence>
<dbReference type="Proteomes" id="UP001311232">
    <property type="component" value="Unassembled WGS sequence"/>
</dbReference>
<organism evidence="1 2">
    <name type="scientific">Crenichthys baileyi</name>
    <name type="common">White River springfish</name>
    <dbReference type="NCBI Taxonomy" id="28760"/>
    <lineage>
        <taxon>Eukaryota</taxon>
        <taxon>Metazoa</taxon>
        <taxon>Chordata</taxon>
        <taxon>Craniata</taxon>
        <taxon>Vertebrata</taxon>
        <taxon>Euteleostomi</taxon>
        <taxon>Actinopterygii</taxon>
        <taxon>Neopterygii</taxon>
        <taxon>Teleostei</taxon>
        <taxon>Neoteleostei</taxon>
        <taxon>Acanthomorphata</taxon>
        <taxon>Ovalentaria</taxon>
        <taxon>Atherinomorphae</taxon>
        <taxon>Cyprinodontiformes</taxon>
        <taxon>Goodeidae</taxon>
        <taxon>Crenichthys</taxon>
    </lineage>
</organism>
<dbReference type="AlphaFoldDB" id="A0AAV9SIA2"/>
<reference evidence="1 2" key="1">
    <citation type="submission" date="2021-06" db="EMBL/GenBank/DDBJ databases">
        <authorList>
            <person name="Palmer J.M."/>
        </authorList>
    </citation>
    <scope>NUCLEOTIDE SEQUENCE [LARGE SCALE GENOMIC DNA]</scope>
    <source>
        <strain evidence="1 2">MEX-2019</strain>
        <tissue evidence="1">Muscle</tissue>
    </source>
</reference>
<name>A0AAV9SIA2_9TELE</name>
<sequence length="80" mass="9345">MQADWISLVSSQNSTFVLFVLLDPGSLRGIYLKKQSSRRQTDCLQTTKQQSKLITPNSDTEPLRDLRLNFLEHRSKQWLH</sequence>
<gene>
    <name evidence="1" type="ORF">CRENBAI_013448</name>
</gene>